<dbReference type="AlphaFoldDB" id="A0A344L8Q0"/>
<reference evidence="7 8" key="1">
    <citation type="submission" date="2016-04" db="EMBL/GenBank/DDBJ databases">
        <title>Complete genome sequence and analysis of deep-sea sediment isolate, Amycolatopsis sp. WP1.</title>
        <authorList>
            <person name="Wang H."/>
            <person name="Chen S."/>
            <person name="Wu Q."/>
        </authorList>
    </citation>
    <scope>NUCLEOTIDE SEQUENCE [LARGE SCALE GENOMIC DNA]</scope>
    <source>
        <strain evidence="7 8">WP1</strain>
    </source>
</reference>
<feature type="domain" description="DUF202" evidence="6">
    <location>
        <begin position="4"/>
        <end position="65"/>
    </location>
</feature>
<dbReference type="InterPro" id="IPR003807">
    <property type="entry name" value="DUF202"/>
</dbReference>
<keyword evidence="2 5" id="KW-0812">Transmembrane</keyword>
<feature type="transmembrane region" description="Helical" evidence="5">
    <location>
        <begin position="43"/>
        <end position="60"/>
    </location>
</feature>
<organism evidence="7 8">
    <name type="scientific">Amycolatopsis albispora</name>
    <dbReference type="NCBI Taxonomy" id="1804986"/>
    <lineage>
        <taxon>Bacteria</taxon>
        <taxon>Bacillati</taxon>
        <taxon>Actinomycetota</taxon>
        <taxon>Actinomycetes</taxon>
        <taxon>Pseudonocardiales</taxon>
        <taxon>Pseudonocardiaceae</taxon>
        <taxon>Amycolatopsis</taxon>
    </lineage>
</organism>
<name>A0A344L8Q0_9PSEU</name>
<accession>A0A344L8Q0</accession>
<protein>
    <recommendedName>
        <fullName evidence="6">DUF202 domain-containing protein</fullName>
    </recommendedName>
</protein>
<keyword evidence="4 5" id="KW-0472">Membrane</keyword>
<dbReference type="EMBL" id="CP015163">
    <property type="protein sequence ID" value="AXB44424.1"/>
    <property type="molecule type" value="Genomic_DNA"/>
</dbReference>
<dbReference type="RefSeq" id="WP_113693665.1">
    <property type="nucleotide sequence ID" value="NZ_CP015163.1"/>
</dbReference>
<dbReference type="KEGG" id="aab:A4R43_19435"/>
<keyword evidence="3 5" id="KW-1133">Transmembrane helix</keyword>
<dbReference type="Pfam" id="PF02656">
    <property type="entry name" value="DUF202"/>
    <property type="match status" value="1"/>
</dbReference>
<evidence type="ECO:0000313" key="7">
    <source>
        <dbReference type="EMBL" id="AXB44424.1"/>
    </source>
</evidence>
<dbReference type="GO" id="GO:0012505">
    <property type="term" value="C:endomembrane system"/>
    <property type="evidence" value="ECO:0007669"/>
    <property type="project" value="UniProtKB-SubCell"/>
</dbReference>
<comment type="subcellular location">
    <subcellularLocation>
        <location evidence="1">Endomembrane system</location>
        <topology evidence="1">Multi-pass membrane protein</topology>
    </subcellularLocation>
</comment>
<evidence type="ECO:0000256" key="3">
    <source>
        <dbReference type="ARBA" id="ARBA00022989"/>
    </source>
</evidence>
<evidence type="ECO:0000256" key="1">
    <source>
        <dbReference type="ARBA" id="ARBA00004127"/>
    </source>
</evidence>
<feature type="transmembrane region" description="Helical" evidence="5">
    <location>
        <begin position="81"/>
        <end position="101"/>
    </location>
</feature>
<evidence type="ECO:0000256" key="2">
    <source>
        <dbReference type="ARBA" id="ARBA00022692"/>
    </source>
</evidence>
<evidence type="ECO:0000313" key="8">
    <source>
        <dbReference type="Proteomes" id="UP000250434"/>
    </source>
</evidence>
<evidence type="ECO:0000259" key="6">
    <source>
        <dbReference type="Pfam" id="PF02656"/>
    </source>
</evidence>
<evidence type="ECO:0000256" key="5">
    <source>
        <dbReference type="SAM" id="Phobius"/>
    </source>
</evidence>
<sequence>MSRDPGLQPERTWLAWRRTTASAAAVTLLLLHSAVRSGSDLTVIPAATGILVTISLALLGRHRERHLLRGERTPPNAAQPLVIGLSASLLTILAVATLAFLA</sequence>
<proteinExistence type="predicted"/>
<keyword evidence="8" id="KW-1185">Reference proteome</keyword>
<evidence type="ECO:0000256" key="4">
    <source>
        <dbReference type="ARBA" id="ARBA00023136"/>
    </source>
</evidence>
<dbReference type="Proteomes" id="UP000250434">
    <property type="component" value="Chromosome"/>
</dbReference>
<gene>
    <name evidence="7" type="ORF">A4R43_19435</name>
</gene>